<dbReference type="Proteomes" id="UP000266649">
    <property type="component" value="Unassembled WGS sequence"/>
</dbReference>
<dbReference type="Pfam" id="PF10073">
    <property type="entry name" value="GapR_DNA-bd"/>
    <property type="match status" value="1"/>
</dbReference>
<dbReference type="InterPro" id="IPR018753">
    <property type="entry name" value="GapR-like"/>
</dbReference>
<dbReference type="RefSeq" id="WP_119135920.1">
    <property type="nucleotide sequence ID" value="NZ_QXXQ01000011.1"/>
</dbReference>
<dbReference type="HAMAP" id="MF_00797">
    <property type="entry name" value="UPF0335"/>
    <property type="match status" value="1"/>
</dbReference>
<organism evidence="4 5">
    <name type="scientific">Gemmobacter lutimaris</name>
    <dbReference type="NCBI Taxonomy" id="2306023"/>
    <lineage>
        <taxon>Bacteria</taxon>
        <taxon>Pseudomonadati</taxon>
        <taxon>Pseudomonadota</taxon>
        <taxon>Alphaproteobacteria</taxon>
        <taxon>Rhodobacterales</taxon>
        <taxon>Paracoccaceae</taxon>
        <taxon>Gemmobacter</taxon>
    </lineage>
</organism>
<gene>
    <name evidence="4" type="ORF">D2N39_16740</name>
</gene>
<accession>A0A398BNY1</accession>
<evidence type="ECO:0000259" key="3">
    <source>
        <dbReference type="Pfam" id="PF10073"/>
    </source>
</evidence>
<dbReference type="AlphaFoldDB" id="A0A398BNY1"/>
<evidence type="ECO:0000313" key="4">
    <source>
        <dbReference type="EMBL" id="RID90661.1"/>
    </source>
</evidence>
<name>A0A398BNY1_9RHOB</name>
<dbReference type="EMBL" id="QXXQ01000011">
    <property type="protein sequence ID" value="RID90661.1"/>
    <property type="molecule type" value="Genomic_DNA"/>
</dbReference>
<reference evidence="4 5" key="1">
    <citation type="submission" date="2018-09" db="EMBL/GenBank/DDBJ databases">
        <title>Gemmobacter lutimaris sp. nov., a marine bacterium isolated from tidal flat.</title>
        <authorList>
            <person name="Lee D.W."/>
            <person name="Yoo Y."/>
            <person name="Kim J.-J."/>
            <person name="Kim B.S."/>
        </authorList>
    </citation>
    <scope>NUCLEOTIDE SEQUENCE [LARGE SCALE GENOMIC DNA]</scope>
    <source>
        <strain evidence="4 5">YJ-T1-11</strain>
    </source>
</reference>
<sequence>MSQQDAYEVTADELRQFVERIEHLEQEKKDIAEQIKEVYAEAKGRGYDTKALRSIISMRKKDKDQLAEEEAVLEIYKQALGMQ</sequence>
<comment type="caution">
    <text evidence="4">The sequence shown here is derived from an EMBL/GenBank/DDBJ whole genome shotgun (WGS) entry which is preliminary data.</text>
</comment>
<dbReference type="NCBIfam" id="NF010247">
    <property type="entry name" value="PRK13694.1"/>
    <property type="match status" value="1"/>
</dbReference>
<dbReference type="GO" id="GO:0003677">
    <property type="term" value="F:DNA binding"/>
    <property type="evidence" value="ECO:0007669"/>
    <property type="project" value="InterPro"/>
</dbReference>
<protein>
    <recommendedName>
        <fullName evidence="1">UPF0335 protein D2N39_16740</fullName>
    </recommendedName>
</protein>
<feature type="coiled-coil region" evidence="2">
    <location>
        <begin position="7"/>
        <end position="79"/>
    </location>
</feature>
<feature type="domain" description="GapR-like DNA-binding" evidence="3">
    <location>
        <begin position="10"/>
        <end position="81"/>
    </location>
</feature>
<dbReference type="OrthoDB" id="9813793at2"/>
<keyword evidence="5" id="KW-1185">Reference proteome</keyword>
<dbReference type="InterPro" id="IPR046367">
    <property type="entry name" value="GapR-like_DNA-bd"/>
</dbReference>
<evidence type="ECO:0000313" key="5">
    <source>
        <dbReference type="Proteomes" id="UP000266649"/>
    </source>
</evidence>
<comment type="similarity">
    <text evidence="1">Belongs to the UPF0335 family.</text>
</comment>
<evidence type="ECO:0000256" key="2">
    <source>
        <dbReference type="SAM" id="Coils"/>
    </source>
</evidence>
<keyword evidence="2" id="KW-0175">Coiled coil</keyword>
<proteinExistence type="inferred from homology"/>
<evidence type="ECO:0000256" key="1">
    <source>
        <dbReference type="HAMAP-Rule" id="MF_00797"/>
    </source>
</evidence>